<feature type="compositionally biased region" description="Basic and acidic residues" evidence="1">
    <location>
        <begin position="58"/>
        <end position="71"/>
    </location>
</feature>
<proteinExistence type="predicted"/>
<accession>A0A1Y6BF04</accession>
<feature type="region of interest" description="Disordered" evidence="1">
    <location>
        <begin position="34"/>
        <end position="72"/>
    </location>
</feature>
<keyword evidence="3" id="KW-1185">Reference proteome</keyword>
<organism evidence="2 3">
    <name type="scientific">Pseudobacteriovorax antillogorgiicola</name>
    <dbReference type="NCBI Taxonomy" id="1513793"/>
    <lineage>
        <taxon>Bacteria</taxon>
        <taxon>Pseudomonadati</taxon>
        <taxon>Bdellovibrionota</taxon>
        <taxon>Oligoflexia</taxon>
        <taxon>Oligoflexales</taxon>
        <taxon>Pseudobacteriovoracaceae</taxon>
        <taxon>Pseudobacteriovorax</taxon>
    </lineage>
</organism>
<dbReference type="EMBL" id="FWZT01000004">
    <property type="protein sequence ID" value="SMF07847.1"/>
    <property type="molecule type" value="Genomic_DNA"/>
</dbReference>
<dbReference type="AlphaFoldDB" id="A0A1Y6BF04"/>
<protein>
    <submittedName>
        <fullName evidence="2">Uncharacterized protein</fullName>
    </submittedName>
</protein>
<gene>
    <name evidence="2" type="ORF">SAMN06296036_104248</name>
</gene>
<sequence>MSTSKIATVGLGSALLILALIYKNERVEVGHQDTSLLPSTMTEPLAENTARVEPQPSSEKKASNRNEDPTKTDYFVFEPLPAKEEEAFVGEVEAMFMGSVRSLNDEQIRVTLANLNQRGHRGVASILQRLSHNPYDTHELSQRLALVDYLGYRMKFDPMTRFRVFEYLQQPIDHIKPAKVKAMKLNENIEVLKALARYDPDAAIAKLSAIKDPIYRSYAAVHIETGFLLAQMPKDQARQRIRDVYPSYDMPN</sequence>
<dbReference type="RefSeq" id="WP_132316572.1">
    <property type="nucleotide sequence ID" value="NZ_FWZT01000004.1"/>
</dbReference>
<name>A0A1Y6BF04_9BACT</name>
<dbReference type="STRING" id="1513793.SAMN06296036_104248"/>
<evidence type="ECO:0000313" key="3">
    <source>
        <dbReference type="Proteomes" id="UP000192907"/>
    </source>
</evidence>
<dbReference type="Proteomes" id="UP000192907">
    <property type="component" value="Unassembled WGS sequence"/>
</dbReference>
<evidence type="ECO:0000256" key="1">
    <source>
        <dbReference type="SAM" id="MobiDB-lite"/>
    </source>
</evidence>
<evidence type="ECO:0000313" key="2">
    <source>
        <dbReference type="EMBL" id="SMF07847.1"/>
    </source>
</evidence>
<reference evidence="3" key="1">
    <citation type="submission" date="2017-04" db="EMBL/GenBank/DDBJ databases">
        <authorList>
            <person name="Varghese N."/>
            <person name="Submissions S."/>
        </authorList>
    </citation>
    <scope>NUCLEOTIDE SEQUENCE [LARGE SCALE GENOMIC DNA]</scope>
    <source>
        <strain evidence="3">RKEM611</strain>
    </source>
</reference>